<accession>A0A2P8R3R8</accession>
<sequence length="229" mass="26737">MQLMAKVKQIYCGKEENFNDYKREIYKTSYRKKPIKNGEILEVDKFGFLNDTQSEKEHHGGIDKAVCIYSQKYYSFFKEKYDFNLPECAFGENFTILDLDDSEICLGDQFKCGEVVFEVSQPRRPCWKISSILNIPNLTAIVAKESKTGFYFRVIKPGKLKARDDLILISRKYPKLTIEFINDSIYNARDNADNIIEILKSPKLADAFRISLKKRLENRSFGLEEFQLD</sequence>
<name>A0A2P8R3R8_9BACT</name>
<evidence type="ECO:0000313" key="2">
    <source>
        <dbReference type="EMBL" id="PSM53146.1"/>
    </source>
</evidence>
<dbReference type="GO" id="GO:0030151">
    <property type="term" value="F:molybdenum ion binding"/>
    <property type="evidence" value="ECO:0007669"/>
    <property type="project" value="InterPro"/>
</dbReference>
<dbReference type="InterPro" id="IPR052353">
    <property type="entry name" value="Benzoxazolinone_Detox_Enz"/>
</dbReference>
<comment type="caution">
    <text evidence="2">The sequence shown here is derived from an EMBL/GenBank/DDBJ whole genome shotgun (WGS) entry which is preliminary data.</text>
</comment>
<evidence type="ECO:0000259" key="1">
    <source>
        <dbReference type="PROSITE" id="PS51340"/>
    </source>
</evidence>
<dbReference type="Proteomes" id="UP000240535">
    <property type="component" value="Unassembled WGS sequence"/>
</dbReference>
<dbReference type="InterPro" id="IPR005302">
    <property type="entry name" value="MoCF_Sase_C"/>
</dbReference>
<dbReference type="Gene3D" id="2.40.33.20">
    <property type="entry name" value="PK beta-barrel domain-like"/>
    <property type="match status" value="1"/>
</dbReference>
<keyword evidence="3" id="KW-1185">Reference proteome</keyword>
<protein>
    <recommendedName>
        <fullName evidence="1">MOSC domain-containing protein</fullName>
    </recommendedName>
</protein>
<dbReference type="SUPFAM" id="SSF50800">
    <property type="entry name" value="PK beta-barrel domain-like"/>
    <property type="match status" value="1"/>
</dbReference>
<dbReference type="GO" id="GO:0003824">
    <property type="term" value="F:catalytic activity"/>
    <property type="evidence" value="ECO:0007669"/>
    <property type="project" value="InterPro"/>
</dbReference>
<dbReference type="InterPro" id="IPR011037">
    <property type="entry name" value="Pyrv_Knase-like_insert_dom_sf"/>
</dbReference>
<dbReference type="AlphaFoldDB" id="A0A2P8R3R8"/>
<reference evidence="3" key="1">
    <citation type="submission" date="2017-10" db="EMBL/GenBank/DDBJ databases">
        <title>Campylobacter species from seals.</title>
        <authorList>
            <person name="Gilbert M.J."/>
            <person name="Zomer A.L."/>
            <person name="Timmerman A.J."/>
            <person name="Duim B."/>
            <person name="Wagenaar J.A."/>
        </authorList>
    </citation>
    <scope>NUCLEOTIDE SEQUENCE [LARGE SCALE GENOMIC DNA]</scope>
    <source>
        <strain evidence="3">17S00004-5</strain>
    </source>
</reference>
<evidence type="ECO:0000313" key="3">
    <source>
        <dbReference type="Proteomes" id="UP000240535"/>
    </source>
</evidence>
<dbReference type="PANTHER" id="PTHR30212:SF2">
    <property type="entry name" value="PROTEIN YIIM"/>
    <property type="match status" value="1"/>
</dbReference>
<dbReference type="PROSITE" id="PS51340">
    <property type="entry name" value="MOSC"/>
    <property type="match status" value="1"/>
</dbReference>
<dbReference type="PANTHER" id="PTHR30212">
    <property type="entry name" value="PROTEIN YIIM"/>
    <property type="match status" value="1"/>
</dbReference>
<feature type="domain" description="MOSC" evidence="1">
    <location>
        <begin position="35"/>
        <end position="169"/>
    </location>
</feature>
<proteinExistence type="predicted"/>
<gene>
    <name evidence="2" type="ORF">CQ405_00930</name>
</gene>
<dbReference type="Pfam" id="PF03473">
    <property type="entry name" value="MOSC"/>
    <property type="match status" value="1"/>
</dbReference>
<organism evidence="2 3">
    <name type="scientific">Campylobacter blaseri</name>
    <dbReference type="NCBI Taxonomy" id="2042961"/>
    <lineage>
        <taxon>Bacteria</taxon>
        <taxon>Pseudomonadati</taxon>
        <taxon>Campylobacterota</taxon>
        <taxon>Epsilonproteobacteria</taxon>
        <taxon>Campylobacterales</taxon>
        <taxon>Campylobacteraceae</taxon>
        <taxon>Campylobacter</taxon>
    </lineage>
</organism>
<dbReference type="EMBL" id="PDHH01000001">
    <property type="protein sequence ID" value="PSM53146.1"/>
    <property type="molecule type" value="Genomic_DNA"/>
</dbReference>
<dbReference type="GO" id="GO:0030170">
    <property type="term" value="F:pyridoxal phosphate binding"/>
    <property type="evidence" value="ECO:0007669"/>
    <property type="project" value="InterPro"/>
</dbReference>